<comment type="caution">
    <text evidence="2">The sequence shown here is derived from an EMBL/GenBank/DDBJ whole genome shotgun (WGS) entry which is preliminary data.</text>
</comment>
<dbReference type="AlphaFoldDB" id="A0A3M5DZ25"/>
<gene>
    <name evidence="2" type="ORF">ALP65_200036</name>
</gene>
<proteinExistence type="predicted"/>
<feature type="region of interest" description="Disordered" evidence="1">
    <location>
        <begin position="146"/>
        <end position="168"/>
    </location>
</feature>
<protein>
    <submittedName>
        <fullName evidence="2">Uncharacterized protein</fullName>
    </submittedName>
</protein>
<dbReference type="Proteomes" id="UP000270834">
    <property type="component" value="Unassembled WGS sequence"/>
</dbReference>
<dbReference type="EMBL" id="RBSQ01000585">
    <property type="protein sequence ID" value="RMS55339.1"/>
    <property type="molecule type" value="Genomic_DNA"/>
</dbReference>
<dbReference type="RefSeq" id="WP_124121907.1">
    <property type="nucleotide sequence ID" value="NZ_CP101911.1"/>
</dbReference>
<evidence type="ECO:0000313" key="2">
    <source>
        <dbReference type="EMBL" id="RMS55339.1"/>
    </source>
</evidence>
<accession>A0A3M5DZ25</accession>
<name>A0A3M5DZ25_PSEAI</name>
<sequence>MIHAWETTQIIEKAALFAYCEGLRKRKRKLQLMETARDRVTREIVEADDLKLLAHVDTYGYVCHGHECGIQVFPRSYRPENLLRAHFFAKTAHTATCDVAGEDDLRARGKKGSIAKELETSPGLSPASLRLIDTRVVMSPLAVPGGGNSRGGSCSATSGEARHKPAGRRAANSIRPICRAFLEFPYDRHLPLHIDGITTTTYQTVFKRLRAEGIKTFPQQRIFYEKLAWGVAQESEDGLLIPLDAGEWENKRLVRPYRALVQWADWSQTARTRLRNELELARQENMAAEKAGVKEKTFLFFIGAQNSDELSQFVVSDQRLICSVHGVLSFPKQE</sequence>
<evidence type="ECO:0000256" key="1">
    <source>
        <dbReference type="SAM" id="MobiDB-lite"/>
    </source>
</evidence>
<evidence type="ECO:0000313" key="3">
    <source>
        <dbReference type="Proteomes" id="UP000270834"/>
    </source>
</evidence>
<reference evidence="2 3" key="1">
    <citation type="submission" date="2018-08" db="EMBL/GenBank/DDBJ databases">
        <title>Recombination of ecologically and evolutionarily significant loci maintains genetic cohesion in the Pseudomonas syringae species complex.</title>
        <authorList>
            <person name="Dillon M."/>
            <person name="Thakur S."/>
            <person name="Almeida R.N.D."/>
            <person name="Weir B.S."/>
            <person name="Guttman D.S."/>
        </authorList>
    </citation>
    <scope>NUCLEOTIDE SEQUENCE [LARGE SCALE GENOMIC DNA]</scope>
    <source>
        <strain evidence="2 3">ICMP 7846</strain>
    </source>
</reference>
<organism evidence="2 3">
    <name type="scientific">Pseudomonas aeruginosa</name>
    <dbReference type="NCBI Taxonomy" id="287"/>
    <lineage>
        <taxon>Bacteria</taxon>
        <taxon>Pseudomonadati</taxon>
        <taxon>Pseudomonadota</taxon>
        <taxon>Gammaproteobacteria</taxon>
        <taxon>Pseudomonadales</taxon>
        <taxon>Pseudomonadaceae</taxon>
        <taxon>Pseudomonas</taxon>
    </lineage>
</organism>